<evidence type="ECO:0000259" key="1">
    <source>
        <dbReference type="Pfam" id="PF21758"/>
    </source>
</evidence>
<evidence type="ECO:0000313" key="2">
    <source>
        <dbReference type="EMBL" id="SFR10080.1"/>
    </source>
</evidence>
<dbReference type="AlphaFoldDB" id="A0A1I6DX49"/>
<dbReference type="OrthoDB" id="5878625at2"/>
<organism evidence="2 3">
    <name type="scientific">Desulfoscipio geothermicus DSM 3669</name>
    <dbReference type="NCBI Taxonomy" id="1121426"/>
    <lineage>
        <taxon>Bacteria</taxon>
        <taxon>Bacillati</taxon>
        <taxon>Bacillota</taxon>
        <taxon>Clostridia</taxon>
        <taxon>Eubacteriales</taxon>
        <taxon>Desulfallaceae</taxon>
        <taxon>Desulfoscipio</taxon>
    </lineage>
</organism>
<reference evidence="3" key="1">
    <citation type="submission" date="2016-10" db="EMBL/GenBank/DDBJ databases">
        <authorList>
            <person name="Varghese N."/>
            <person name="Submissions S."/>
        </authorList>
    </citation>
    <scope>NUCLEOTIDE SEQUENCE [LARGE SCALE GENOMIC DNA]</scope>
    <source>
        <strain evidence="3">DSM 3669</strain>
    </source>
</reference>
<dbReference type="Pfam" id="PF21758">
    <property type="entry name" value="PAC_bac"/>
    <property type="match status" value="1"/>
</dbReference>
<dbReference type="STRING" id="39060.SAMN05660706_12031"/>
<keyword evidence="3" id="KW-1185">Reference proteome</keyword>
<evidence type="ECO:0000313" key="3">
    <source>
        <dbReference type="Proteomes" id="UP000199584"/>
    </source>
</evidence>
<feature type="domain" description="Prenylated flavin chaperone LpdD-like" evidence="1">
    <location>
        <begin position="11"/>
        <end position="122"/>
    </location>
</feature>
<sequence length="126" mass="13511">MEVKHFHAGEHPLEVHMLVTKTASGIIVQLLGGDRPHIGATVVTHPRPSLLSAEQVSCNSIVIPELGHKEDELAKPLAEKIAKKMNSPVVLVAGIHVDKAGTADIEQITRLCRDLVDNFLANSSTG</sequence>
<gene>
    <name evidence="2" type="ORF">SAMN05660706_12031</name>
</gene>
<proteinExistence type="predicted"/>
<name>A0A1I6DX49_9FIRM</name>
<protein>
    <recommendedName>
        <fullName evidence="1">Prenylated flavin chaperone LpdD-like domain-containing protein</fullName>
    </recommendedName>
</protein>
<dbReference type="InterPro" id="IPR048844">
    <property type="entry name" value="LpdD_chaperone-like"/>
</dbReference>
<dbReference type="Proteomes" id="UP000199584">
    <property type="component" value="Unassembled WGS sequence"/>
</dbReference>
<dbReference type="EMBL" id="FOYM01000020">
    <property type="protein sequence ID" value="SFR10080.1"/>
    <property type="molecule type" value="Genomic_DNA"/>
</dbReference>
<dbReference type="RefSeq" id="WP_092484677.1">
    <property type="nucleotide sequence ID" value="NZ_FOYM01000020.1"/>
</dbReference>
<accession>A0A1I6DX49</accession>